<dbReference type="Pfam" id="PF13683">
    <property type="entry name" value="rve_3"/>
    <property type="match status" value="1"/>
</dbReference>
<dbReference type="Pfam" id="PF13276">
    <property type="entry name" value="HTH_21"/>
    <property type="match status" value="1"/>
</dbReference>
<name>A0A418VGU5_9DEIO</name>
<dbReference type="Gene3D" id="3.30.420.10">
    <property type="entry name" value="Ribonuclease H-like superfamily/Ribonuclease H"/>
    <property type="match status" value="1"/>
</dbReference>
<reference evidence="3 4" key="1">
    <citation type="submission" date="2018-09" db="EMBL/GenBank/DDBJ databases">
        <authorList>
            <person name="Zhu H."/>
        </authorList>
    </citation>
    <scope>NUCLEOTIDE SEQUENCE [LARGE SCALE GENOMIC DNA]</scope>
    <source>
        <strain evidence="3 4">K2S05-167</strain>
    </source>
</reference>
<sequence>MRGKRFTEEQIAFALKQAETGVSVAEVCRKMGIAESTFFNWKKKFSGLGVSELRRLRQLEEENRKLKQLVADLSLDKIMLQDVIQKKPLKPAQRRVLVDHLRTGYRVSERRACAVLNEWTTIYRYRPQPRPEQQLILKRMTEIAHTRVRYGCRRIHVLMAREGWHLGHKRFFRLYQLAGLNLRMKRPRRHVSAARRAAQPEAQQPNEVWSMDFVSDALFDGKRFRALTLIDTYTRECLAIHVDTSIKAERVVEVLREISRHLTVPARIQVDNGSEFISKALDLWAYQQGVTLDFPRPERPTDNPFIESFNGSFRDECLNTHWFLSLEDAAEKIENWRIDYNDLRPHSSLENLAPSAFRARIVSTLRPSEALS</sequence>
<dbReference type="GO" id="GO:0015074">
    <property type="term" value="P:DNA integration"/>
    <property type="evidence" value="ECO:0007669"/>
    <property type="project" value="InterPro"/>
</dbReference>
<dbReference type="EMBL" id="QYUJ01000006">
    <property type="protein sequence ID" value="RJF75343.1"/>
    <property type="molecule type" value="Genomic_DNA"/>
</dbReference>
<dbReference type="GO" id="GO:0006313">
    <property type="term" value="P:DNA transposition"/>
    <property type="evidence" value="ECO:0007669"/>
    <property type="project" value="InterPro"/>
</dbReference>
<dbReference type="Proteomes" id="UP000286287">
    <property type="component" value="Unassembled WGS sequence"/>
</dbReference>
<dbReference type="AlphaFoldDB" id="A0A418VGU5"/>
<proteinExistence type="predicted"/>
<dbReference type="InterPro" id="IPR012337">
    <property type="entry name" value="RNaseH-like_sf"/>
</dbReference>
<dbReference type="InterPro" id="IPR002514">
    <property type="entry name" value="Transposase_8"/>
</dbReference>
<keyword evidence="4" id="KW-1185">Reference proteome</keyword>
<feature type="coiled-coil region" evidence="1">
    <location>
        <begin position="49"/>
        <end position="76"/>
    </location>
</feature>
<protein>
    <submittedName>
        <fullName evidence="3">IS3 family transposase</fullName>
    </submittedName>
</protein>
<accession>A0A418VGU5</accession>
<dbReference type="GO" id="GO:0003677">
    <property type="term" value="F:DNA binding"/>
    <property type="evidence" value="ECO:0007669"/>
    <property type="project" value="InterPro"/>
</dbReference>
<evidence type="ECO:0000313" key="4">
    <source>
        <dbReference type="Proteomes" id="UP000286287"/>
    </source>
</evidence>
<dbReference type="InterPro" id="IPR009057">
    <property type="entry name" value="Homeodomain-like_sf"/>
</dbReference>
<dbReference type="OrthoDB" id="59993at2"/>
<dbReference type="SUPFAM" id="SSF53098">
    <property type="entry name" value="Ribonuclease H-like"/>
    <property type="match status" value="1"/>
</dbReference>
<dbReference type="InterPro" id="IPR036397">
    <property type="entry name" value="RNaseH_sf"/>
</dbReference>
<evidence type="ECO:0000313" key="3">
    <source>
        <dbReference type="EMBL" id="RJF75343.1"/>
    </source>
</evidence>
<evidence type="ECO:0000256" key="1">
    <source>
        <dbReference type="SAM" id="Coils"/>
    </source>
</evidence>
<dbReference type="InterPro" id="IPR025948">
    <property type="entry name" value="HTH-like_dom"/>
</dbReference>
<dbReference type="Pfam" id="PF01527">
    <property type="entry name" value="HTH_Tnp_1"/>
    <property type="match status" value="1"/>
</dbReference>
<organism evidence="3 4">
    <name type="scientific">Deinococcus cavernae</name>
    <dbReference type="NCBI Taxonomy" id="2320857"/>
    <lineage>
        <taxon>Bacteria</taxon>
        <taxon>Thermotogati</taxon>
        <taxon>Deinococcota</taxon>
        <taxon>Deinococci</taxon>
        <taxon>Deinococcales</taxon>
        <taxon>Deinococcaceae</taxon>
        <taxon>Deinococcus</taxon>
    </lineage>
</organism>
<evidence type="ECO:0000259" key="2">
    <source>
        <dbReference type="PROSITE" id="PS50994"/>
    </source>
</evidence>
<dbReference type="NCBIfam" id="NF033516">
    <property type="entry name" value="transpos_IS3"/>
    <property type="match status" value="1"/>
</dbReference>
<dbReference type="InterPro" id="IPR001584">
    <property type="entry name" value="Integrase_cat-core"/>
</dbReference>
<comment type="caution">
    <text evidence="3">The sequence shown here is derived from an EMBL/GenBank/DDBJ whole genome shotgun (WGS) entry which is preliminary data.</text>
</comment>
<gene>
    <name evidence="3" type="ORF">D3875_02085</name>
</gene>
<feature type="domain" description="Integrase catalytic" evidence="2">
    <location>
        <begin position="201"/>
        <end position="362"/>
    </location>
</feature>
<dbReference type="PANTHER" id="PTHR47515:SF1">
    <property type="entry name" value="BLR2054 PROTEIN"/>
    <property type="match status" value="1"/>
</dbReference>
<dbReference type="PROSITE" id="PS50994">
    <property type="entry name" value="INTEGRASE"/>
    <property type="match status" value="1"/>
</dbReference>
<dbReference type="RefSeq" id="WP_119760692.1">
    <property type="nucleotide sequence ID" value="NZ_QYUJ01000006.1"/>
</dbReference>
<dbReference type="SUPFAM" id="SSF46689">
    <property type="entry name" value="Homeodomain-like"/>
    <property type="match status" value="1"/>
</dbReference>
<dbReference type="PANTHER" id="PTHR47515">
    <property type="entry name" value="LOW CALCIUM RESPONSE LOCUS PROTEIN T"/>
    <property type="match status" value="1"/>
</dbReference>
<keyword evidence="1" id="KW-0175">Coiled coil</keyword>
<dbReference type="InterPro" id="IPR048020">
    <property type="entry name" value="Transpos_IS3"/>
</dbReference>
<dbReference type="GO" id="GO:0004803">
    <property type="term" value="F:transposase activity"/>
    <property type="evidence" value="ECO:0007669"/>
    <property type="project" value="InterPro"/>
</dbReference>